<comment type="function">
    <text evidence="6">Catalyzes the oxidation of glucose 6-phosphate to 6-phosphogluconolactone.</text>
</comment>
<keyword evidence="10" id="KW-1185">Reference proteome</keyword>
<dbReference type="Gene3D" id="3.40.50.720">
    <property type="entry name" value="NAD(P)-binding Rossmann-like Domain"/>
    <property type="match status" value="1"/>
</dbReference>
<proteinExistence type="inferred from homology"/>
<dbReference type="PIRSF" id="PIRSF000110">
    <property type="entry name" value="G6PD"/>
    <property type="match status" value="1"/>
</dbReference>
<comment type="pathway">
    <text evidence="1 6">Carbohydrate degradation; pentose phosphate pathway; D-ribulose 5-phosphate from D-glucose 6-phosphate (oxidative stage): step 1/3.</text>
</comment>
<gene>
    <name evidence="6" type="primary">zwf</name>
    <name evidence="9" type="ORF">SAMN05518846_104395</name>
</gene>
<sequence length="499" mass="57057">MESMTFVLFGATGDLAKRKIYPALYNLYLDKKMPSTFSIIGVGRRDWSDEEFQASIEKSVRTFSRRSQVDAQQMDEFVAAFRYCAVDVTDPQAFFPLLETVKQREAALQIPENRMFYLSVAPEFFDVITSNIKTSGLGTTKGWKRLIIEKPFGNDLKSAQQLNEKLSTAFEEEEIYRIDHYLGKPMVQNLEALEFANPVFQALWNNQYIANVQITAGETVGVEERAGYYDHVGAIRDMVQNHMLQMLMMTAMHLPKRITANDIRAQKRQVMEAVRPLQKEEISQQVVRGQYGAGEILDKHVVGYRAEPGVQPYSMTDTFVAARVWIDDPFWKGVPFYIRTGKRMKEKSTRIVIEFKNPLEQLYQHQQEKPAPNLLIISVNPDEGIALQVNSKNPSNSGKIEPVTVDFSAGTKDVPEAYELLLFDALRGDSTYFAHWKEVELSWMWVEPILEAFRENLVPLHTYPAGSYGPDASEELLLADGFQWWLDKAPEREPIPSHS</sequence>
<dbReference type="SUPFAM" id="SSF51735">
    <property type="entry name" value="NAD(P)-binding Rossmann-fold domains"/>
    <property type="match status" value="1"/>
</dbReference>
<protein>
    <recommendedName>
        <fullName evidence="6">Glucose-6-phosphate 1-dehydrogenase</fullName>
        <shortName evidence="6">G6PD</shortName>
        <ecNumber evidence="6">1.1.1.49</ecNumber>
    </recommendedName>
</protein>
<comment type="catalytic activity">
    <reaction evidence="6">
        <text>D-glucose 6-phosphate + NADP(+) = 6-phospho-D-glucono-1,5-lactone + NADPH + H(+)</text>
        <dbReference type="Rhea" id="RHEA:15841"/>
        <dbReference type="ChEBI" id="CHEBI:15378"/>
        <dbReference type="ChEBI" id="CHEBI:57783"/>
        <dbReference type="ChEBI" id="CHEBI:57955"/>
        <dbReference type="ChEBI" id="CHEBI:58349"/>
        <dbReference type="ChEBI" id="CHEBI:61548"/>
        <dbReference type="EC" id="1.1.1.49"/>
    </reaction>
</comment>
<dbReference type="GO" id="GO:0050661">
    <property type="term" value="F:NADP binding"/>
    <property type="evidence" value="ECO:0007669"/>
    <property type="project" value="UniProtKB-UniRule"/>
</dbReference>
<feature type="binding site" evidence="6">
    <location>
        <position position="184"/>
    </location>
    <ligand>
        <name>substrate</name>
    </ligand>
</feature>
<feature type="binding site" evidence="6">
    <location>
        <position position="180"/>
    </location>
    <ligand>
        <name>substrate</name>
    </ligand>
</feature>
<feature type="binding site" evidence="6">
    <location>
        <begin position="87"/>
        <end position="88"/>
    </location>
    <ligand>
        <name>NADP(+)</name>
        <dbReference type="ChEBI" id="CHEBI:58349"/>
    </ligand>
</feature>
<evidence type="ECO:0000256" key="3">
    <source>
        <dbReference type="ARBA" id="ARBA00022857"/>
    </source>
</evidence>
<dbReference type="Proteomes" id="UP000198915">
    <property type="component" value="Unassembled WGS sequence"/>
</dbReference>
<feature type="domain" description="Glucose-6-phosphate dehydrogenase C-terminal" evidence="8">
    <location>
        <begin position="192"/>
        <end position="485"/>
    </location>
</feature>
<dbReference type="InterPro" id="IPR022675">
    <property type="entry name" value="G6P_DH_C"/>
</dbReference>
<dbReference type="InterPro" id="IPR022674">
    <property type="entry name" value="G6P_DH_NAD-bd"/>
</dbReference>
<dbReference type="PANTHER" id="PTHR23429">
    <property type="entry name" value="GLUCOSE-6-PHOSPHATE 1-DEHYDROGENASE G6PD"/>
    <property type="match status" value="1"/>
</dbReference>
<feature type="binding site" evidence="6">
    <location>
        <position position="218"/>
    </location>
    <ligand>
        <name>substrate</name>
    </ligand>
</feature>
<dbReference type="HAMAP" id="MF_00966">
    <property type="entry name" value="G6PD"/>
    <property type="match status" value="1"/>
</dbReference>
<dbReference type="GO" id="GO:0004345">
    <property type="term" value="F:glucose-6-phosphate dehydrogenase activity"/>
    <property type="evidence" value="ECO:0007669"/>
    <property type="project" value="UniProtKB-UniRule"/>
</dbReference>
<keyword evidence="4 6" id="KW-0560">Oxidoreductase</keyword>
<dbReference type="PANTHER" id="PTHR23429:SF0">
    <property type="entry name" value="GLUCOSE-6-PHOSPHATE 1-DEHYDROGENASE"/>
    <property type="match status" value="1"/>
</dbReference>
<feature type="binding site" evidence="6">
    <location>
        <begin position="10"/>
        <end position="17"/>
    </location>
    <ligand>
        <name>NADP(+)</name>
        <dbReference type="ChEBI" id="CHEBI:58349"/>
    </ligand>
</feature>
<dbReference type="PRINTS" id="PR00079">
    <property type="entry name" value="G6PDHDRGNASE"/>
</dbReference>
<dbReference type="UniPathway" id="UPA00115">
    <property type="reaction ID" value="UER00408"/>
</dbReference>
<dbReference type="AlphaFoldDB" id="A0A1I3T1S2"/>
<dbReference type="GO" id="GO:0009051">
    <property type="term" value="P:pentose-phosphate shunt, oxidative branch"/>
    <property type="evidence" value="ECO:0007669"/>
    <property type="project" value="TreeGrafter"/>
</dbReference>
<evidence type="ECO:0000256" key="4">
    <source>
        <dbReference type="ARBA" id="ARBA00023002"/>
    </source>
</evidence>
<keyword evidence="3 6" id="KW-0521">NADP</keyword>
<comment type="similarity">
    <text evidence="6">Belongs to the glucose-6-phosphate dehydrogenase family.</text>
</comment>
<dbReference type="Pfam" id="PF00479">
    <property type="entry name" value="G6PD_N"/>
    <property type="match status" value="1"/>
</dbReference>
<name>A0A1I3T1S2_9BACL</name>
<feature type="binding site" evidence="6">
    <location>
        <position position="44"/>
    </location>
    <ligand>
        <name>NADP(+)</name>
        <dbReference type="ChEBI" id="CHEBI:58349"/>
    </ligand>
</feature>
<evidence type="ECO:0000256" key="5">
    <source>
        <dbReference type="ARBA" id="ARBA00023277"/>
    </source>
</evidence>
<dbReference type="GO" id="GO:0005829">
    <property type="term" value="C:cytosol"/>
    <property type="evidence" value="ECO:0007669"/>
    <property type="project" value="TreeGrafter"/>
</dbReference>
<dbReference type="GO" id="GO:0006006">
    <property type="term" value="P:glucose metabolic process"/>
    <property type="evidence" value="ECO:0007669"/>
    <property type="project" value="UniProtKB-KW"/>
</dbReference>
<dbReference type="RefSeq" id="WP_092267833.1">
    <property type="nucleotide sequence ID" value="NZ_BJOE01000008.1"/>
</dbReference>
<organism evidence="9 10">
    <name type="scientific">Brevibacillus centrosporus</name>
    <dbReference type="NCBI Taxonomy" id="54910"/>
    <lineage>
        <taxon>Bacteria</taxon>
        <taxon>Bacillati</taxon>
        <taxon>Bacillota</taxon>
        <taxon>Bacilli</taxon>
        <taxon>Bacillales</taxon>
        <taxon>Paenibacillaceae</taxon>
        <taxon>Brevibacillus</taxon>
    </lineage>
</organism>
<dbReference type="InterPro" id="IPR036291">
    <property type="entry name" value="NAD(P)-bd_dom_sf"/>
</dbReference>
<feature type="binding site" evidence="6">
    <location>
        <position position="237"/>
    </location>
    <ligand>
        <name>substrate</name>
    </ligand>
</feature>
<reference evidence="10" key="1">
    <citation type="submission" date="2016-10" db="EMBL/GenBank/DDBJ databases">
        <authorList>
            <person name="Varghese N."/>
            <person name="Submissions S."/>
        </authorList>
    </citation>
    <scope>NUCLEOTIDE SEQUENCE [LARGE SCALE GENOMIC DNA]</scope>
    <source>
        <strain evidence="10">OK042</strain>
    </source>
</reference>
<feature type="binding site" evidence="6">
    <location>
        <position position="342"/>
    </location>
    <ligand>
        <name>substrate</name>
    </ligand>
</feature>
<evidence type="ECO:0000259" key="7">
    <source>
        <dbReference type="Pfam" id="PF00479"/>
    </source>
</evidence>
<keyword evidence="5 6" id="KW-0119">Carbohydrate metabolism</keyword>
<dbReference type="Gene3D" id="3.30.360.10">
    <property type="entry name" value="Dihydrodipicolinate Reductase, domain 2"/>
    <property type="match status" value="1"/>
</dbReference>
<dbReference type="InterPro" id="IPR001282">
    <property type="entry name" value="G6P_DH"/>
</dbReference>
<evidence type="ECO:0000256" key="2">
    <source>
        <dbReference type="ARBA" id="ARBA00022526"/>
    </source>
</evidence>
<feature type="active site" description="Proton acceptor" evidence="6">
    <location>
        <position position="242"/>
    </location>
</feature>
<dbReference type="STRING" id="1884381.SAMN05518846_104395"/>
<accession>A0A1I3T1S2</accession>
<evidence type="ECO:0000313" key="10">
    <source>
        <dbReference type="Proteomes" id="UP000198915"/>
    </source>
</evidence>
<feature type="binding site" evidence="6">
    <location>
        <position position="150"/>
    </location>
    <ligand>
        <name>NADP(+)</name>
        <dbReference type="ChEBI" id="CHEBI:58349"/>
    </ligand>
</feature>
<evidence type="ECO:0000256" key="1">
    <source>
        <dbReference type="ARBA" id="ARBA00004937"/>
    </source>
</evidence>
<dbReference type="Pfam" id="PF02781">
    <property type="entry name" value="G6PD_C"/>
    <property type="match status" value="1"/>
</dbReference>
<evidence type="ECO:0000313" key="9">
    <source>
        <dbReference type="EMBL" id="SFJ65058.1"/>
    </source>
</evidence>
<dbReference type="EMBL" id="FORT01000004">
    <property type="protein sequence ID" value="SFJ65058.1"/>
    <property type="molecule type" value="Genomic_DNA"/>
</dbReference>
<feature type="binding site" evidence="6">
    <location>
        <position position="347"/>
    </location>
    <ligand>
        <name>substrate</name>
    </ligand>
</feature>
<evidence type="ECO:0000256" key="6">
    <source>
        <dbReference type="HAMAP-Rule" id="MF_00966"/>
    </source>
</evidence>
<dbReference type="NCBIfam" id="TIGR00871">
    <property type="entry name" value="zwf"/>
    <property type="match status" value="1"/>
</dbReference>
<evidence type="ECO:0000259" key="8">
    <source>
        <dbReference type="Pfam" id="PF02781"/>
    </source>
</evidence>
<feature type="domain" description="Glucose-6-phosphate dehydrogenase NAD-binding" evidence="7">
    <location>
        <begin position="7"/>
        <end position="189"/>
    </location>
</feature>
<keyword evidence="2 6" id="KW-0313">Glucose metabolism</keyword>
<dbReference type="EC" id="1.1.1.49" evidence="6"/>
<dbReference type="SUPFAM" id="SSF55347">
    <property type="entry name" value="Glyceraldehyde-3-phosphate dehydrogenase-like, C-terminal domain"/>
    <property type="match status" value="1"/>
</dbReference>